<dbReference type="Proteomes" id="UP001165289">
    <property type="component" value="Unassembled WGS sequence"/>
</dbReference>
<dbReference type="InterPro" id="IPR011042">
    <property type="entry name" value="6-blade_b-propeller_TolB-like"/>
</dbReference>
<sequence length="426" mass="49167">MATALINEIPGSGPDSLMPVSNKLQDRMNILRDMIDSKKTLVRNVGEEMKQLIEQKTEQILRELEAIWDEANQRMNQKKDEIHKRIEELNKHKAEMGKIFKDLNEIPCFDQINESIESVKRGMNIDIPYVKLKWNVNELRKSINTLCTCEQRIVKFGEDIHIPLKSSFGDRGKLNEQIYDPRGVAIDSIHDRIYVADRVSDRVQIFSRNGEWIQFLEDEDIVHPEKILILSESIFVQCSVRICKFNKSTFEKESYKYLGYSLLGISTDNTYIFVGEWVNIQLTVLTPQLIEERRTTLNTQFEGEDTLIRDMSLARDVFYIALTDTDYPLQAFSKQGTLIRCVVHKDLLDYCWSFCLDQQHNILVADTGTSEVKIFSNEGKLITKFGKEGSAPGEFLLLRGIAVDDLCSIVTVDRKEHNMIQLFSPL</sequence>
<organism evidence="4 5">
    <name type="scientific">Oopsacas minuta</name>
    <dbReference type="NCBI Taxonomy" id="111878"/>
    <lineage>
        <taxon>Eukaryota</taxon>
        <taxon>Metazoa</taxon>
        <taxon>Porifera</taxon>
        <taxon>Hexactinellida</taxon>
        <taxon>Hexasterophora</taxon>
        <taxon>Lyssacinosida</taxon>
        <taxon>Leucopsacidae</taxon>
        <taxon>Oopsacas</taxon>
    </lineage>
</organism>
<feature type="coiled-coil region" evidence="3">
    <location>
        <begin position="61"/>
        <end position="95"/>
    </location>
</feature>
<protein>
    <submittedName>
        <fullName evidence="4">Uncharacterized protein</fullName>
    </submittedName>
</protein>
<dbReference type="GO" id="GO:0043161">
    <property type="term" value="P:proteasome-mediated ubiquitin-dependent protein catabolic process"/>
    <property type="evidence" value="ECO:0007669"/>
    <property type="project" value="TreeGrafter"/>
</dbReference>
<keyword evidence="3" id="KW-0175">Coiled coil</keyword>
<dbReference type="Gene3D" id="2.120.10.30">
    <property type="entry name" value="TolB, C-terminal domain"/>
    <property type="match status" value="2"/>
</dbReference>
<keyword evidence="1" id="KW-0677">Repeat</keyword>
<dbReference type="Pfam" id="PF17170">
    <property type="entry name" value="DUF5128"/>
    <property type="match status" value="1"/>
</dbReference>
<dbReference type="AlphaFoldDB" id="A0AAV7JN71"/>
<dbReference type="GO" id="GO:0008270">
    <property type="term" value="F:zinc ion binding"/>
    <property type="evidence" value="ECO:0007669"/>
    <property type="project" value="UniProtKB-KW"/>
</dbReference>
<feature type="repeat" description="NHL" evidence="2">
    <location>
        <begin position="382"/>
        <end position="426"/>
    </location>
</feature>
<dbReference type="GO" id="GO:0061630">
    <property type="term" value="F:ubiquitin protein ligase activity"/>
    <property type="evidence" value="ECO:0007669"/>
    <property type="project" value="TreeGrafter"/>
</dbReference>
<proteinExistence type="predicted"/>
<evidence type="ECO:0000256" key="1">
    <source>
        <dbReference type="ARBA" id="ARBA00022737"/>
    </source>
</evidence>
<evidence type="ECO:0000313" key="4">
    <source>
        <dbReference type="EMBL" id="KAI6650355.1"/>
    </source>
</evidence>
<dbReference type="Gene3D" id="1.20.120.20">
    <property type="entry name" value="Apolipoprotein"/>
    <property type="match status" value="1"/>
</dbReference>
<dbReference type="PANTHER" id="PTHR24104:SF25">
    <property type="entry name" value="PROTEIN LIN-41"/>
    <property type="match status" value="1"/>
</dbReference>
<name>A0AAV7JN71_9METZ</name>
<dbReference type="GO" id="GO:0000209">
    <property type="term" value="P:protein polyubiquitination"/>
    <property type="evidence" value="ECO:0007669"/>
    <property type="project" value="TreeGrafter"/>
</dbReference>
<feature type="repeat" description="NHL" evidence="2">
    <location>
        <begin position="165"/>
        <end position="209"/>
    </location>
</feature>
<reference evidence="4 5" key="1">
    <citation type="journal article" date="2023" name="BMC Biol.">
        <title>The compact genome of the sponge Oopsacas minuta (Hexactinellida) is lacking key metazoan core genes.</title>
        <authorList>
            <person name="Santini S."/>
            <person name="Schenkelaars Q."/>
            <person name="Jourda C."/>
            <person name="Duchesne M."/>
            <person name="Belahbib H."/>
            <person name="Rocher C."/>
            <person name="Selva M."/>
            <person name="Riesgo A."/>
            <person name="Vervoort M."/>
            <person name="Leys S.P."/>
            <person name="Kodjabachian L."/>
            <person name="Le Bivic A."/>
            <person name="Borchiellini C."/>
            <person name="Claverie J.M."/>
            <person name="Renard E."/>
        </authorList>
    </citation>
    <scope>NUCLEOTIDE SEQUENCE [LARGE SCALE GENOMIC DNA]</scope>
    <source>
        <strain evidence="4">SPO-2</strain>
    </source>
</reference>
<dbReference type="EMBL" id="JAKMXF010000312">
    <property type="protein sequence ID" value="KAI6650355.1"/>
    <property type="molecule type" value="Genomic_DNA"/>
</dbReference>
<evidence type="ECO:0000313" key="5">
    <source>
        <dbReference type="Proteomes" id="UP001165289"/>
    </source>
</evidence>
<gene>
    <name evidence="4" type="ORF">LOD99_6032</name>
</gene>
<keyword evidence="5" id="KW-1185">Reference proteome</keyword>
<dbReference type="InterPro" id="IPR001258">
    <property type="entry name" value="NHL_repeat"/>
</dbReference>
<comment type="caution">
    <text evidence="4">The sequence shown here is derived from an EMBL/GenBank/DDBJ whole genome shotgun (WGS) entry which is preliminary data.</text>
</comment>
<dbReference type="PANTHER" id="PTHR24104">
    <property type="entry name" value="E3 UBIQUITIN-PROTEIN LIGASE NHLRC1-RELATED"/>
    <property type="match status" value="1"/>
</dbReference>
<dbReference type="InterPro" id="IPR050952">
    <property type="entry name" value="TRIM-NHL_E3_ligases"/>
</dbReference>
<evidence type="ECO:0000256" key="3">
    <source>
        <dbReference type="SAM" id="Coils"/>
    </source>
</evidence>
<dbReference type="SUPFAM" id="SSF63825">
    <property type="entry name" value="YWTD domain"/>
    <property type="match status" value="1"/>
</dbReference>
<dbReference type="PROSITE" id="PS51125">
    <property type="entry name" value="NHL"/>
    <property type="match status" value="2"/>
</dbReference>
<accession>A0AAV7JN71</accession>
<evidence type="ECO:0000256" key="2">
    <source>
        <dbReference type="PROSITE-ProRule" id="PRU00504"/>
    </source>
</evidence>